<dbReference type="InterPro" id="IPR008532">
    <property type="entry name" value="NFACT_RNA-bd"/>
</dbReference>
<proteinExistence type="predicted"/>
<organism evidence="2">
    <name type="scientific">viral metagenome</name>
    <dbReference type="NCBI Taxonomy" id="1070528"/>
    <lineage>
        <taxon>unclassified sequences</taxon>
        <taxon>metagenomes</taxon>
        <taxon>organismal metagenomes</taxon>
    </lineage>
</organism>
<dbReference type="AlphaFoldDB" id="A0A6C0J6J5"/>
<dbReference type="Pfam" id="PF05670">
    <property type="entry name" value="NFACT-R_1"/>
    <property type="match status" value="1"/>
</dbReference>
<name>A0A6C0J6J5_9ZZZZ</name>
<feature type="domain" description="NFACT RNA-binding" evidence="1">
    <location>
        <begin position="10"/>
        <end position="108"/>
    </location>
</feature>
<sequence length="109" mass="12546">MKIYNINNDNTKVTLRLGQNAKENHSLIDDADPNDWWFHLDDLPSGHCIVEKLELNKNIINQAAVLVKENTKYKTLQKVKVTYLQIKHIKKTKNPGEVTLLKKGNVIII</sequence>
<evidence type="ECO:0000259" key="1">
    <source>
        <dbReference type="Pfam" id="PF05670"/>
    </source>
</evidence>
<evidence type="ECO:0000313" key="2">
    <source>
        <dbReference type="EMBL" id="QHU00247.1"/>
    </source>
</evidence>
<accession>A0A6C0J6J5</accession>
<protein>
    <recommendedName>
        <fullName evidence="1">NFACT RNA-binding domain-containing protein</fullName>
    </recommendedName>
</protein>
<dbReference type="EMBL" id="MN740325">
    <property type="protein sequence ID" value="QHU00247.1"/>
    <property type="molecule type" value="Genomic_DNA"/>
</dbReference>
<reference evidence="2" key="1">
    <citation type="journal article" date="2020" name="Nature">
        <title>Giant virus diversity and host interactions through global metagenomics.</title>
        <authorList>
            <person name="Schulz F."/>
            <person name="Roux S."/>
            <person name="Paez-Espino D."/>
            <person name="Jungbluth S."/>
            <person name="Walsh D.A."/>
            <person name="Denef V.J."/>
            <person name="McMahon K.D."/>
            <person name="Konstantinidis K.T."/>
            <person name="Eloe-Fadrosh E.A."/>
            <person name="Kyrpides N.C."/>
            <person name="Woyke T."/>
        </authorList>
    </citation>
    <scope>NUCLEOTIDE SEQUENCE</scope>
    <source>
        <strain evidence="2">GVMAG-M-3300025860-12</strain>
    </source>
</reference>